<evidence type="ECO:0000256" key="1">
    <source>
        <dbReference type="SAM" id="MobiDB-lite"/>
    </source>
</evidence>
<organism evidence="2 3">
    <name type="scientific">Glutamicibacter ectropisis</name>
    <dbReference type="NCBI Taxonomy" id="3046593"/>
    <lineage>
        <taxon>Bacteria</taxon>
        <taxon>Bacillati</taxon>
        <taxon>Actinomycetota</taxon>
        <taxon>Actinomycetes</taxon>
        <taxon>Micrococcales</taxon>
        <taxon>Micrococcaceae</taxon>
        <taxon>Glutamicibacter</taxon>
    </lineage>
</organism>
<accession>A0AAU6W9P1</accession>
<dbReference type="AlphaFoldDB" id="A0AAU6W9P1"/>
<dbReference type="RefSeq" id="WP_345469367.1">
    <property type="nucleotide sequence ID" value="NZ_CP125942.1"/>
</dbReference>
<dbReference type="EMBL" id="CP125942">
    <property type="protein sequence ID" value="XAO44517.1"/>
    <property type="molecule type" value="Genomic_DNA"/>
</dbReference>
<evidence type="ECO:0000313" key="3">
    <source>
        <dbReference type="Proteomes" id="UP001486888"/>
    </source>
</evidence>
<gene>
    <name evidence="2" type="ORF">QMQ05_08985</name>
</gene>
<evidence type="ECO:0000313" key="2">
    <source>
        <dbReference type="EMBL" id="XAO44517.1"/>
    </source>
</evidence>
<keyword evidence="3" id="KW-1185">Reference proteome</keyword>
<feature type="compositionally biased region" description="Polar residues" evidence="1">
    <location>
        <begin position="53"/>
        <end position="62"/>
    </location>
</feature>
<feature type="region of interest" description="Disordered" evidence="1">
    <location>
        <begin position="33"/>
        <end position="68"/>
    </location>
</feature>
<dbReference type="KEGG" id="gey:QMQ05_08985"/>
<name>A0AAU6W9P1_9MICC</name>
<proteinExistence type="predicted"/>
<reference evidence="2 3" key="1">
    <citation type="submission" date="2023-05" db="EMBL/GenBank/DDBJ databases">
        <title>Glutamicibacter sp. B1, complete genome.</title>
        <authorList>
            <person name="Long Y.H."/>
            <person name="Fang T."/>
            <person name="Li X.Y."/>
        </authorList>
    </citation>
    <scope>NUCLEOTIDE SEQUENCE [LARGE SCALE GENOMIC DNA]</scope>
    <source>
        <strain evidence="2 3">B1</strain>
    </source>
</reference>
<feature type="compositionally biased region" description="Low complexity" evidence="1">
    <location>
        <begin position="39"/>
        <end position="52"/>
    </location>
</feature>
<sequence length="68" mass="7247">MLNFSGENSDDELTYLLSPTVESHQVVTIGSVEDLGRNSASDSESSLALAGSNSGNATSQYESLDDWF</sequence>
<protein>
    <submittedName>
        <fullName evidence="2">Uncharacterized protein</fullName>
    </submittedName>
</protein>
<dbReference type="Proteomes" id="UP001486888">
    <property type="component" value="Chromosome"/>
</dbReference>